<gene>
    <name evidence="1" type="ORF">MLD38_035560</name>
</gene>
<keyword evidence="2" id="KW-1185">Reference proteome</keyword>
<comment type="caution">
    <text evidence="1">The sequence shown here is derived from an EMBL/GenBank/DDBJ whole genome shotgun (WGS) entry which is preliminary data.</text>
</comment>
<sequence length="276" mass="31116">MLGSFVTGTLLLGVGYAYPAFQCYKTLEKNKVGIEELRFWCQYWIIMALVVVVERSADVFISWVPFHGELKLALVVYLWHPRFSGSGHVYDTMLRPFLAKHENDIERSISEMRARGWDMAVFYWQYATEFVQNLFLQGVSRLATQTDRLPRVDTPKEQDSTGPFGPGKLPTSRSARLSRTSQMNRSMHPASDAGESSPRSQNDFIYVENYEQEENDPCNLGHQGPPTTPNKSDVVAADRDDSGIGRTDSSTATEDGTGPKHRLNLRGIIHRRPAAV</sequence>
<proteinExistence type="predicted"/>
<protein>
    <submittedName>
        <fullName evidence="1">Uncharacterized protein</fullName>
    </submittedName>
</protein>
<evidence type="ECO:0000313" key="1">
    <source>
        <dbReference type="EMBL" id="KAI4310592.1"/>
    </source>
</evidence>
<dbReference type="EMBL" id="CM042890">
    <property type="protein sequence ID" value="KAI4310592.1"/>
    <property type="molecule type" value="Genomic_DNA"/>
</dbReference>
<reference evidence="2" key="1">
    <citation type="journal article" date="2023" name="Front. Plant Sci.">
        <title>Chromosomal-level genome assembly of Melastoma candidum provides insights into trichome evolution.</title>
        <authorList>
            <person name="Zhong Y."/>
            <person name="Wu W."/>
            <person name="Sun C."/>
            <person name="Zou P."/>
            <person name="Liu Y."/>
            <person name="Dai S."/>
            <person name="Zhou R."/>
        </authorList>
    </citation>
    <scope>NUCLEOTIDE SEQUENCE [LARGE SCALE GENOMIC DNA]</scope>
</reference>
<dbReference type="Proteomes" id="UP001057402">
    <property type="component" value="Chromosome 11"/>
</dbReference>
<organism evidence="1 2">
    <name type="scientific">Melastoma candidum</name>
    <dbReference type="NCBI Taxonomy" id="119954"/>
    <lineage>
        <taxon>Eukaryota</taxon>
        <taxon>Viridiplantae</taxon>
        <taxon>Streptophyta</taxon>
        <taxon>Embryophyta</taxon>
        <taxon>Tracheophyta</taxon>
        <taxon>Spermatophyta</taxon>
        <taxon>Magnoliopsida</taxon>
        <taxon>eudicotyledons</taxon>
        <taxon>Gunneridae</taxon>
        <taxon>Pentapetalae</taxon>
        <taxon>rosids</taxon>
        <taxon>malvids</taxon>
        <taxon>Myrtales</taxon>
        <taxon>Melastomataceae</taxon>
        <taxon>Melastomatoideae</taxon>
        <taxon>Melastomateae</taxon>
        <taxon>Melastoma</taxon>
    </lineage>
</organism>
<evidence type="ECO:0000313" key="2">
    <source>
        <dbReference type="Proteomes" id="UP001057402"/>
    </source>
</evidence>
<name>A0ACB9LGG8_9MYRT</name>
<accession>A0ACB9LGG8</accession>